<comment type="caution">
    <text evidence="3">The sequence shown here is derived from an EMBL/GenBank/DDBJ whole genome shotgun (WGS) entry which is preliminary data.</text>
</comment>
<dbReference type="Pfam" id="PF07811">
    <property type="entry name" value="TadE"/>
    <property type="match status" value="1"/>
</dbReference>
<proteinExistence type="predicted"/>
<organism evidence="3 4">
    <name type="scientific">Vibrio viridaestus</name>
    <dbReference type="NCBI Taxonomy" id="2487322"/>
    <lineage>
        <taxon>Bacteria</taxon>
        <taxon>Pseudomonadati</taxon>
        <taxon>Pseudomonadota</taxon>
        <taxon>Gammaproteobacteria</taxon>
        <taxon>Vibrionales</taxon>
        <taxon>Vibrionaceae</taxon>
        <taxon>Vibrio</taxon>
    </lineage>
</organism>
<dbReference type="AlphaFoldDB" id="A0A3N9U4P7"/>
<keyword evidence="4" id="KW-1185">Reference proteome</keyword>
<sequence>MMKAVKLIKKQHGLTTVEFTVIATTLFLIVFALIELGIYIYSVQTLNDMSRKASRLGAVCYPTADIAGLVTDGAPLGIQASNIQVDYLDGDSTVINLSSITDTSSSEYSDAVESIRYVRAQVVGFTFTLSGILSFLGNNGVLSVPTLASILPIESLGISHDGSFKDNCN</sequence>
<feature type="domain" description="TadE-like" evidence="2">
    <location>
        <begin position="13"/>
        <end position="55"/>
    </location>
</feature>
<evidence type="ECO:0000313" key="4">
    <source>
        <dbReference type="Proteomes" id="UP000281112"/>
    </source>
</evidence>
<name>A0A3N9U4P7_9VIBR</name>
<reference evidence="3 4" key="1">
    <citation type="submission" date="2018-11" db="EMBL/GenBank/DDBJ databases">
        <title>Vibrio LJC006 sp. nov., isolated from seawater during the bloom of the enteromorpha.</title>
        <authorList>
            <person name="Liang J."/>
        </authorList>
    </citation>
    <scope>NUCLEOTIDE SEQUENCE [LARGE SCALE GENOMIC DNA]</scope>
    <source>
        <strain evidence="3 4">LJC006</strain>
    </source>
</reference>
<evidence type="ECO:0000259" key="2">
    <source>
        <dbReference type="Pfam" id="PF07811"/>
    </source>
</evidence>
<dbReference type="EMBL" id="RJVQ01000004">
    <property type="protein sequence ID" value="RQW63026.1"/>
    <property type="molecule type" value="Genomic_DNA"/>
</dbReference>
<dbReference type="Proteomes" id="UP000281112">
    <property type="component" value="Unassembled WGS sequence"/>
</dbReference>
<keyword evidence="1" id="KW-0812">Transmembrane</keyword>
<keyword evidence="1" id="KW-1133">Transmembrane helix</keyword>
<accession>A0A3N9U4P7</accession>
<evidence type="ECO:0000256" key="1">
    <source>
        <dbReference type="SAM" id="Phobius"/>
    </source>
</evidence>
<dbReference type="OrthoDB" id="6948598at2"/>
<dbReference type="RefSeq" id="WP_124937424.1">
    <property type="nucleotide sequence ID" value="NZ_RJVQ01000004.1"/>
</dbReference>
<dbReference type="InterPro" id="IPR012495">
    <property type="entry name" value="TadE-like_dom"/>
</dbReference>
<evidence type="ECO:0000313" key="3">
    <source>
        <dbReference type="EMBL" id="RQW63026.1"/>
    </source>
</evidence>
<gene>
    <name evidence="3" type="ORF">EES38_11970</name>
</gene>
<dbReference type="InterPro" id="IPR012902">
    <property type="entry name" value="N_methyl_site"/>
</dbReference>
<keyword evidence="1" id="KW-0472">Membrane</keyword>
<dbReference type="PROSITE" id="PS00409">
    <property type="entry name" value="PROKAR_NTER_METHYL"/>
    <property type="match status" value="1"/>
</dbReference>
<protein>
    <submittedName>
        <fullName evidence="3">Pilus assembly protein</fullName>
    </submittedName>
</protein>
<feature type="transmembrane region" description="Helical" evidence="1">
    <location>
        <begin position="21"/>
        <end position="41"/>
    </location>
</feature>